<dbReference type="KEGG" id="srm:SRM_00656"/>
<gene>
    <name evidence="2" type="primary">rfaG</name>
    <name evidence="2" type="ordered locus">SRM_00656</name>
</gene>
<proteinExistence type="predicted"/>
<organism evidence="2 3">
    <name type="scientific">Salinibacter ruber (strain M8)</name>
    <dbReference type="NCBI Taxonomy" id="761659"/>
    <lineage>
        <taxon>Bacteria</taxon>
        <taxon>Pseudomonadati</taxon>
        <taxon>Rhodothermota</taxon>
        <taxon>Rhodothermia</taxon>
        <taxon>Rhodothermales</taxon>
        <taxon>Salinibacteraceae</taxon>
        <taxon>Salinibacter</taxon>
    </lineage>
</organism>
<reference evidence="2 3" key="1">
    <citation type="journal article" date="2010" name="ISME J.">
        <title>Fine-scale evolution: genomic, phenotypic and ecological differentiation in two coexisting Salinibacter ruber strains.</title>
        <authorList>
            <person name="Pena A."/>
            <person name="Teeling H."/>
            <person name="Huerta-Cepas J."/>
            <person name="Santos F."/>
            <person name="Yarza P."/>
            <person name="Brito-Echeverria J."/>
            <person name="Lucio M."/>
            <person name="Schmitt-Kopplin P."/>
            <person name="Meseguer I."/>
            <person name="Schenowitz C."/>
            <person name="Dossat C."/>
            <person name="Barbe V."/>
            <person name="Dopazo J."/>
            <person name="Rossello-Mora R."/>
            <person name="Schuler M."/>
            <person name="Glockner F.O."/>
            <person name="Amann R."/>
            <person name="Gabaldon T."/>
            <person name="Anton J."/>
        </authorList>
    </citation>
    <scope>NUCLEOTIDE SEQUENCE [LARGE SCALE GENOMIC DNA]</scope>
    <source>
        <strain evidence="2 3">M8</strain>
    </source>
</reference>
<dbReference type="SUPFAM" id="SSF53756">
    <property type="entry name" value="UDP-Glycosyltransferase/glycogen phosphorylase"/>
    <property type="match status" value="1"/>
</dbReference>
<dbReference type="PANTHER" id="PTHR45947">
    <property type="entry name" value="SULFOQUINOVOSYL TRANSFERASE SQD2"/>
    <property type="match status" value="1"/>
</dbReference>
<dbReference type="InterPro" id="IPR050194">
    <property type="entry name" value="Glycosyltransferase_grp1"/>
</dbReference>
<dbReference type="CDD" id="cd03801">
    <property type="entry name" value="GT4_PimA-like"/>
    <property type="match status" value="1"/>
</dbReference>
<dbReference type="Gene3D" id="3.40.50.2000">
    <property type="entry name" value="Glycogen Phosphorylase B"/>
    <property type="match status" value="2"/>
</dbReference>
<accession>D5H6C2</accession>
<protein>
    <submittedName>
        <fullName evidence="2">Glycosyl transferase, group 1</fullName>
    </submittedName>
</protein>
<evidence type="ECO:0000313" key="2">
    <source>
        <dbReference type="EMBL" id="CBH23577.1"/>
    </source>
</evidence>
<name>D5H6C2_SALRM</name>
<evidence type="ECO:0000313" key="3">
    <source>
        <dbReference type="Proteomes" id="UP000000933"/>
    </source>
</evidence>
<dbReference type="RefSeq" id="WP_013061095.1">
    <property type="nucleotide sequence ID" value="NC_014032.1"/>
</dbReference>
<dbReference type="GO" id="GO:0016757">
    <property type="term" value="F:glycosyltransferase activity"/>
    <property type="evidence" value="ECO:0007669"/>
    <property type="project" value="InterPro"/>
</dbReference>
<dbReference type="EMBL" id="FP565814">
    <property type="protein sequence ID" value="CBH23577.1"/>
    <property type="molecule type" value="Genomic_DNA"/>
</dbReference>
<dbReference type="InterPro" id="IPR001296">
    <property type="entry name" value="Glyco_trans_1"/>
</dbReference>
<dbReference type="AlphaFoldDB" id="D5H6C2"/>
<dbReference type="Proteomes" id="UP000000933">
    <property type="component" value="Chromosome"/>
</dbReference>
<reference evidence="3" key="2">
    <citation type="submission" date="2010-04" db="EMBL/GenBank/DDBJ databases">
        <title>Genome sequence of Salinibacter ruber M8.</title>
        <authorList>
            <consortium name="Genoscope"/>
        </authorList>
    </citation>
    <scope>NUCLEOTIDE SEQUENCE [LARGE SCALE GENOMIC DNA]</scope>
    <source>
        <strain evidence="3">M8</strain>
    </source>
</reference>
<dbReference type="PANTHER" id="PTHR45947:SF14">
    <property type="entry name" value="SLL1723 PROTEIN"/>
    <property type="match status" value="1"/>
</dbReference>
<feature type="domain" description="Glycosyl transferase family 1" evidence="1">
    <location>
        <begin position="217"/>
        <end position="375"/>
    </location>
</feature>
<keyword evidence="2" id="KW-0808">Transferase</keyword>
<dbReference type="HOGENOM" id="CLU_009583_14_2_10"/>
<sequence>MEIAYIVSQYPARSETFIAREVKELLVQGNRLLIAPLRWSDTGEGIRVEGADVLGLQWNPLDWVLSLAWAAARRPRQVLQMGRDICTAPLFSGLWRRLLVLSLVSLALARELDDRSVDHLRAHFLDSEAIAAFWVSCLLDIPFSVTVHTLSTRFPTPLLRHVAQATSFCAVSGNGTKRMMKGMANRQNRVGLIRNGVSLPSTVRSRAFPLVAPVWRLLAVGRLVEKKGFDTLLDACALLRDWGRPFRCDIIGDGPCRDRLTEHARRLRIERHVTFCGAQPNHEVYRALRQHDVLVAPCRLASDGDRDGLPTVLMEALSCGVPVVASAFAAIPELVTDGETGRLVPPNAPVALARTLRRLFDQPRHAFRMGREGREQVRRRFRLEREVETLDARIRTPPRASTFRDFREQAYALD</sequence>
<evidence type="ECO:0000259" key="1">
    <source>
        <dbReference type="Pfam" id="PF00534"/>
    </source>
</evidence>
<dbReference type="Pfam" id="PF00534">
    <property type="entry name" value="Glycos_transf_1"/>
    <property type="match status" value="1"/>
</dbReference>